<dbReference type="Proteomes" id="UP000186922">
    <property type="component" value="Unassembled WGS sequence"/>
</dbReference>
<accession>A0A1D1W1N5</accession>
<dbReference type="EMBL" id="BDGG01000015">
    <property type="protein sequence ID" value="GAV07472.1"/>
    <property type="molecule type" value="Genomic_DNA"/>
</dbReference>
<feature type="compositionally biased region" description="Polar residues" evidence="1">
    <location>
        <begin position="152"/>
        <end position="163"/>
    </location>
</feature>
<reference evidence="2 3" key="1">
    <citation type="journal article" date="2016" name="Nat. Commun.">
        <title>Extremotolerant tardigrade genome and improved radiotolerance of human cultured cells by tardigrade-unique protein.</title>
        <authorList>
            <person name="Hashimoto T."/>
            <person name="Horikawa D.D."/>
            <person name="Saito Y."/>
            <person name="Kuwahara H."/>
            <person name="Kozuka-Hata H."/>
            <person name="Shin-I T."/>
            <person name="Minakuchi Y."/>
            <person name="Ohishi K."/>
            <person name="Motoyama A."/>
            <person name="Aizu T."/>
            <person name="Enomoto A."/>
            <person name="Kondo K."/>
            <person name="Tanaka S."/>
            <person name="Hara Y."/>
            <person name="Koshikawa S."/>
            <person name="Sagara H."/>
            <person name="Miura T."/>
            <person name="Yokobori S."/>
            <person name="Miyagawa K."/>
            <person name="Suzuki Y."/>
            <person name="Kubo T."/>
            <person name="Oyama M."/>
            <person name="Kohara Y."/>
            <person name="Fujiyama A."/>
            <person name="Arakawa K."/>
            <person name="Katayama T."/>
            <person name="Toyoda A."/>
            <person name="Kunieda T."/>
        </authorList>
    </citation>
    <scope>NUCLEOTIDE SEQUENCE [LARGE SCALE GENOMIC DNA]</scope>
    <source>
        <strain evidence="2 3">YOKOZUNA-1</strain>
    </source>
</reference>
<evidence type="ECO:0000313" key="3">
    <source>
        <dbReference type="Proteomes" id="UP000186922"/>
    </source>
</evidence>
<keyword evidence="3" id="KW-1185">Reference proteome</keyword>
<proteinExistence type="predicted"/>
<organism evidence="2 3">
    <name type="scientific">Ramazzottius varieornatus</name>
    <name type="common">Water bear</name>
    <name type="synonym">Tardigrade</name>
    <dbReference type="NCBI Taxonomy" id="947166"/>
    <lineage>
        <taxon>Eukaryota</taxon>
        <taxon>Metazoa</taxon>
        <taxon>Ecdysozoa</taxon>
        <taxon>Tardigrada</taxon>
        <taxon>Eutardigrada</taxon>
        <taxon>Parachela</taxon>
        <taxon>Hypsibioidea</taxon>
        <taxon>Ramazzottiidae</taxon>
        <taxon>Ramazzottius</taxon>
    </lineage>
</organism>
<evidence type="ECO:0000256" key="1">
    <source>
        <dbReference type="SAM" id="MobiDB-lite"/>
    </source>
</evidence>
<dbReference type="AlphaFoldDB" id="A0A1D1W1N5"/>
<dbReference type="OrthoDB" id="10667792at2759"/>
<feature type="region of interest" description="Disordered" evidence="1">
    <location>
        <begin position="124"/>
        <end position="170"/>
    </location>
</feature>
<evidence type="ECO:0000313" key="2">
    <source>
        <dbReference type="EMBL" id="GAV07472.1"/>
    </source>
</evidence>
<sequence>MRGGMPPMNEAHAEREGVFDPTFLAAMFQASGFLPSVGSSMMNNGFSSLCTYPYLYYYYQYCVGMGGGGVNSLQPDILPYSVGSSSPGMLPSGSNNYPLYNSINGMDGLGPYSTNVNSQPFMNPYAFSPGSSPSEPSPRNPERPRDRPQPAVPSSNPATSFNSRAHHVPRGSPMLINTPIMGFIPPAFVNMPMRFPLARPSPRGGGFAIPSGVIFARMFGPLLEEGPSRKTLNSNTTVTTVMVQVGPPLSDVNAASVTIESPIIDIIDDSPLLPVVDGTLAALPKHDKKHWTKMVTRLNQKGSLVKSEKDFERFLVDAFELLVSADNTSQSAERNSSKALAVIMTAVSCSMKIKDSACLKQYFCQAAKELLRDGGHFDPGLKVLQAIRPSIATFLETRIADAEVQLSTAMEEAATSRSCEDLKQC</sequence>
<comment type="caution">
    <text evidence="2">The sequence shown here is derived from an EMBL/GenBank/DDBJ whole genome shotgun (WGS) entry which is preliminary data.</text>
</comment>
<name>A0A1D1W1N5_RAMVA</name>
<protein>
    <submittedName>
        <fullName evidence="2">Uncharacterized protein</fullName>
    </submittedName>
</protein>
<gene>
    <name evidence="2" type="primary">RvY_17301-1</name>
    <name evidence="2" type="synonym">RvY_17301.1</name>
    <name evidence="2" type="ORF">RvY_17301</name>
</gene>